<dbReference type="EMBL" id="JACMSC010000006">
    <property type="protein sequence ID" value="KAG6518364.1"/>
    <property type="molecule type" value="Genomic_DNA"/>
</dbReference>
<gene>
    <name evidence="1" type="ORF">ZIOFF_021839</name>
</gene>
<sequence length="98" mass="11244">MDHGSVHDGGQDASGRLNNRWTNLQRRYLDFTSPLFHEICFRSSRFGFCSWKLASNKMILATDSKSLFFLRLAALVPKGLKMYAWPSAITARKWTMKG</sequence>
<organism evidence="1 2">
    <name type="scientific">Zingiber officinale</name>
    <name type="common">Ginger</name>
    <name type="synonym">Amomum zingiber</name>
    <dbReference type="NCBI Taxonomy" id="94328"/>
    <lineage>
        <taxon>Eukaryota</taxon>
        <taxon>Viridiplantae</taxon>
        <taxon>Streptophyta</taxon>
        <taxon>Embryophyta</taxon>
        <taxon>Tracheophyta</taxon>
        <taxon>Spermatophyta</taxon>
        <taxon>Magnoliopsida</taxon>
        <taxon>Liliopsida</taxon>
        <taxon>Zingiberales</taxon>
        <taxon>Zingiberaceae</taxon>
        <taxon>Zingiber</taxon>
    </lineage>
</organism>
<reference evidence="1 2" key="1">
    <citation type="submission" date="2020-08" db="EMBL/GenBank/DDBJ databases">
        <title>Plant Genome Project.</title>
        <authorList>
            <person name="Zhang R.-G."/>
        </authorList>
    </citation>
    <scope>NUCLEOTIDE SEQUENCE [LARGE SCALE GENOMIC DNA]</scope>
    <source>
        <tissue evidence="1">Rhizome</tissue>
    </source>
</reference>
<proteinExistence type="predicted"/>
<protein>
    <submittedName>
        <fullName evidence="1">Uncharacterized protein</fullName>
    </submittedName>
</protein>
<name>A0A8J5H289_ZINOF</name>
<dbReference type="AlphaFoldDB" id="A0A8J5H289"/>
<comment type="caution">
    <text evidence="1">The sequence shown here is derived from an EMBL/GenBank/DDBJ whole genome shotgun (WGS) entry which is preliminary data.</text>
</comment>
<keyword evidence="2" id="KW-1185">Reference proteome</keyword>
<evidence type="ECO:0000313" key="1">
    <source>
        <dbReference type="EMBL" id="KAG6518364.1"/>
    </source>
</evidence>
<dbReference type="Proteomes" id="UP000734854">
    <property type="component" value="Unassembled WGS sequence"/>
</dbReference>
<evidence type="ECO:0000313" key="2">
    <source>
        <dbReference type="Proteomes" id="UP000734854"/>
    </source>
</evidence>
<accession>A0A8J5H289</accession>